<evidence type="ECO:0000256" key="2">
    <source>
        <dbReference type="ARBA" id="ARBA00022478"/>
    </source>
</evidence>
<dbReference type="EMBL" id="CP042192">
    <property type="protein sequence ID" value="QDS72841.1"/>
    <property type="molecule type" value="Genomic_DNA"/>
</dbReference>
<dbReference type="Gene3D" id="3.30.1360.10">
    <property type="entry name" value="RNA polymerase, RBP11-like subunit"/>
    <property type="match status" value="1"/>
</dbReference>
<evidence type="ECO:0000259" key="6">
    <source>
        <dbReference type="Pfam" id="PF13656"/>
    </source>
</evidence>
<accession>A0A517LB31</accession>
<dbReference type="PANTHER" id="PTHR13946:SF16">
    <property type="entry name" value="DNA-DIRECTED RNA POLYMERASE II SUBUNIT RPB11"/>
    <property type="match status" value="1"/>
</dbReference>
<comment type="similarity">
    <text evidence="5">Belongs to the archaeal Rpo11/eukaryotic RPB11/RPC19 RNA polymerase subunit family.</text>
</comment>
<dbReference type="InterPro" id="IPR022905">
    <property type="entry name" value="Rpo11-like"/>
</dbReference>
<dbReference type="GO" id="GO:0003677">
    <property type="term" value="F:DNA binding"/>
    <property type="evidence" value="ECO:0007669"/>
    <property type="project" value="InterPro"/>
</dbReference>
<dbReference type="GO" id="GO:0005665">
    <property type="term" value="C:RNA polymerase II, core complex"/>
    <property type="evidence" value="ECO:0007669"/>
    <property type="project" value="InterPro"/>
</dbReference>
<evidence type="ECO:0000256" key="1">
    <source>
        <dbReference type="ARBA" id="ARBA00004123"/>
    </source>
</evidence>
<organism evidence="7 8">
    <name type="scientific">Venturia effusa</name>
    <dbReference type="NCBI Taxonomy" id="50376"/>
    <lineage>
        <taxon>Eukaryota</taxon>
        <taxon>Fungi</taxon>
        <taxon>Dikarya</taxon>
        <taxon>Ascomycota</taxon>
        <taxon>Pezizomycotina</taxon>
        <taxon>Dothideomycetes</taxon>
        <taxon>Pleosporomycetidae</taxon>
        <taxon>Venturiales</taxon>
        <taxon>Venturiaceae</taxon>
        <taxon>Venturia</taxon>
    </lineage>
</organism>
<dbReference type="InterPro" id="IPR036603">
    <property type="entry name" value="RBP11-like"/>
</dbReference>
<dbReference type="HAMAP" id="MF_00261">
    <property type="entry name" value="RNApol_arch_Rpo11"/>
    <property type="match status" value="1"/>
</dbReference>
<dbReference type="InterPro" id="IPR009025">
    <property type="entry name" value="RBP11-like_dimer"/>
</dbReference>
<protein>
    <recommendedName>
        <fullName evidence="6">DNA-directed RNA polymerase RBP11-like dimerisation domain-containing protein</fullName>
    </recommendedName>
</protein>
<keyword evidence="3" id="KW-0804">Transcription</keyword>
<gene>
    <name evidence="7" type="ORF">FKW77_007002</name>
</gene>
<keyword evidence="4" id="KW-0539">Nucleus</keyword>
<dbReference type="Proteomes" id="UP000316270">
    <property type="component" value="Chromosome 8"/>
</dbReference>
<dbReference type="OrthoDB" id="10248581at2759"/>
<dbReference type="GO" id="GO:0003899">
    <property type="term" value="F:DNA-directed RNA polymerase activity"/>
    <property type="evidence" value="ECO:0007669"/>
    <property type="project" value="InterPro"/>
</dbReference>
<keyword evidence="8" id="KW-1185">Reference proteome</keyword>
<evidence type="ECO:0000256" key="4">
    <source>
        <dbReference type="ARBA" id="ARBA00023242"/>
    </source>
</evidence>
<dbReference type="AlphaFoldDB" id="A0A517LB31"/>
<evidence type="ECO:0000313" key="8">
    <source>
        <dbReference type="Proteomes" id="UP000316270"/>
    </source>
</evidence>
<evidence type="ECO:0000313" key="7">
    <source>
        <dbReference type="EMBL" id="QDS72841.1"/>
    </source>
</evidence>
<keyword evidence="2" id="KW-0240">DNA-directed RNA polymerase</keyword>
<dbReference type="PANTHER" id="PTHR13946">
    <property type="entry name" value="DNA-DIRECTED RNA POLYMERASE I,II,III"/>
    <property type="match status" value="1"/>
</dbReference>
<proteinExistence type="inferred from homology"/>
<evidence type="ECO:0000256" key="5">
    <source>
        <dbReference type="ARBA" id="ARBA00025751"/>
    </source>
</evidence>
<dbReference type="GO" id="GO:0006366">
    <property type="term" value="P:transcription by RNA polymerase II"/>
    <property type="evidence" value="ECO:0007669"/>
    <property type="project" value="InterPro"/>
</dbReference>
<dbReference type="GO" id="GO:0046983">
    <property type="term" value="F:protein dimerization activity"/>
    <property type="evidence" value="ECO:0007669"/>
    <property type="project" value="InterPro"/>
</dbReference>
<feature type="domain" description="DNA-directed RNA polymerase RBP11-like dimerisation" evidence="6">
    <location>
        <begin position="65"/>
        <end position="136"/>
    </location>
</feature>
<name>A0A517LB31_9PEZI</name>
<reference evidence="7 8" key="1">
    <citation type="submission" date="2019-07" db="EMBL/GenBank/DDBJ databases">
        <title>Finished genome of Venturia effusa.</title>
        <authorList>
            <person name="Young C.A."/>
            <person name="Cox M.P."/>
            <person name="Ganley A.R.D."/>
            <person name="David W.J."/>
        </authorList>
    </citation>
    <scope>NUCLEOTIDE SEQUENCE [LARGE SCALE GENOMIC DNA]</scope>
    <source>
        <strain evidence="8">albino</strain>
    </source>
</reference>
<sequence length="152" mass="17329">MMHSGVRPSGYFPQHCTRYREAAATMGQASDRIDVPDRYELFILDEEKGEKKVTYVLDTRVPNTAIFTFNKEDHTLGNLLAERLHTYSYVHFSAYKVPHPLFATFELRVSTDGTLSPKEAVVRACRDIVADLTTLKARFTKEMQLATIVVKN</sequence>
<dbReference type="SUPFAM" id="SSF55257">
    <property type="entry name" value="RBP11-like subunits of RNA polymerase"/>
    <property type="match status" value="1"/>
</dbReference>
<dbReference type="Pfam" id="PF13656">
    <property type="entry name" value="RNA_pol_L_2"/>
    <property type="match status" value="1"/>
</dbReference>
<dbReference type="STRING" id="50376.A0A517LB31"/>
<dbReference type="CDD" id="cd06926">
    <property type="entry name" value="RNAP_II_RPB11"/>
    <property type="match status" value="1"/>
</dbReference>
<dbReference type="InterPro" id="IPR037685">
    <property type="entry name" value="RBP11"/>
</dbReference>
<comment type="subcellular location">
    <subcellularLocation>
        <location evidence="1">Nucleus</location>
    </subcellularLocation>
</comment>
<evidence type="ECO:0000256" key="3">
    <source>
        <dbReference type="ARBA" id="ARBA00023163"/>
    </source>
</evidence>
<dbReference type="PROSITE" id="PS01154">
    <property type="entry name" value="RNA_POL_L_13KD"/>
    <property type="match status" value="1"/>
</dbReference>
<dbReference type="InterPro" id="IPR008193">
    <property type="entry name" value="RNA_pol_Rpb11_13-16kDa_CS"/>
</dbReference>